<dbReference type="Pfam" id="PF00933">
    <property type="entry name" value="Glyco_hydro_3"/>
    <property type="match status" value="1"/>
</dbReference>
<keyword evidence="4 7" id="KW-0378">Hydrolase</keyword>
<dbReference type="GO" id="GO:0009254">
    <property type="term" value="P:peptidoglycan turnover"/>
    <property type="evidence" value="ECO:0007669"/>
    <property type="project" value="TreeGrafter"/>
</dbReference>
<evidence type="ECO:0000256" key="2">
    <source>
        <dbReference type="ARBA" id="ARBA00005336"/>
    </source>
</evidence>
<evidence type="ECO:0000256" key="3">
    <source>
        <dbReference type="ARBA" id="ARBA00012663"/>
    </source>
</evidence>
<proteinExistence type="inferred from homology"/>
<feature type="domain" description="Glycoside hydrolase family 3 N-terminal" evidence="6">
    <location>
        <begin position="20"/>
        <end position="333"/>
    </location>
</feature>
<sequence length="343" mass="36516">MKTDPDHAQAIGSHLIAGYTDEAELRELIARGLIGGVFITRRNVEGMDAADIRTLIASWQALRREHGLPPLVIATDQEGGLVSRLSPPLDFQPALGKVLLGSQDIAKAAEQYGTQQGRGLAQLGITLNFAPVIDLDHGIRNPDDRYSKISQRALASTPAAVTTAAAAYCHGLRQQGVQCTYKHFPGLGRVFEDTHADSASITTPLPELQTSDLQPFRTLMQADSVTMLAHARLAALDAELPASSSPAVIGKLIRQDWAYQGLLITDDLSMAGAREQPGGIEAGSVRALNAGVDWLLVAWDPALVYPVLDALLVAQANGTLDQGALARSRQRLAASTVTPTTGR</sequence>
<gene>
    <name evidence="7" type="ORF">INR99_00775</name>
</gene>
<dbReference type="InterPro" id="IPR050226">
    <property type="entry name" value="NagZ_Beta-hexosaminidase"/>
</dbReference>
<dbReference type="InterPro" id="IPR017853">
    <property type="entry name" value="GH"/>
</dbReference>
<dbReference type="Gene3D" id="3.20.20.300">
    <property type="entry name" value="Glycoside hydrolase, family 3, N-terminal domain"/>
    <property type="match status" value="1"/>
</dbReference>
<dbReference type="SUPFAM" id="SSF51445">
    <property type="entry name" value="(Trans)glycosidases"/>
    <property type="match status" value="1"/>
</dbReference>
<dbReference type="PANTHER" id="PTHR30480:SF13">
    <property type="entry name" value="BETA-HEXOSAMINIDASE"/>
    <property type="match status" value="1"/>
</dbReference>
<comment type="caution">
    <text evidence="7">The sequence shown here is derived from an EMBL/GenBank/DDBJ whole genome shotgun (WGS) entry which is preliminary data.</text>
</comment>
<dbReference type="Proteomes" id="UP000604481">
    <property type="component" value="Unassembled WGS sequence"/>
</dbReference>
<keyword evidence="8" id="KW-1185">Reference proteome</keyword>
<dbReference type="PANTHER" id="PTHR30480">
    <property type="entry name" value="BETA-HEXOSAMINIDASE-RELATED"/>
    <property type="match status" value="1"/>
</dbReference>
<dbReference type="InterPro" id="IPR001764">
    <property type="entry name" value="Glyco_hydro_3_N"/>
</dbReference>
<dbReference type="GO" id="GO:0004563">
    <property type="term" value="F:beta-N-acetylhexosaminidase activity"/>
    <property type="evidence" value="ECO:0007669"/>
    <property type="project" value="UniProtKB-EC"/>
</dbReference>
<dbReference type="InterPro" id="IPR019800">
    <property type="entry name" value="Glyco_hydro_3_AS"/>
</dbReference>
<evidence type="ECO:0000259" key="6">
    <source>
        <dbReference type="Pfam" id="PF00933"/>
    </source>
</evidence>
<dbReference type="PROSITE" id="PS00775">
    <property type="entry name" value="GLYCOSYL_HYDROL_F3"/>
    <property type="match status" value="1"/>
</dbReference>
<keyword evidence="5" id="KW-0326">Glycosidase</keyword>
<name>A0A8J7K7D5_9NEIS</name>
<dbReference type="EC" id="3.2.1.52" evidence="3"/>
<accession>A0A8J7K7D5</accession>
<evidence type="ECO:0000313" key="8">
    <source>
        <dbReference type="Proteomes" id="UP000604481"/>
    </source>
</evidence>
<evidence type="ECO:0000256" key="4">
    <source>
        <dbReference type="ARBA" id="ARBA00022801"/>
    </source>
</evidence>
<protein>
    <recommendedName>
        <fullName evidence="3">beta-N-acetylhexosaminidase</fullName>
        <ecNumber evidence="3">3.2.1.52</ecNumber>
    </recommendedName>
</protein>
<dbReference type="EMBL" id="JADFUA010000001">
    <property type="protein sequence ID" value="MBE9607873.1"/>
    <property type="molecule type" value="Genomic_DNA"/>
</dbReference>
<dbReference type="RefSeq" id="WP_194114384.1">
    <property type="nucleotide sequence ID" value="NZ_JADFUA010000001.1"/>
</dbReference>
<organism evidence="7 8">
    <name type="scientific">Chitinilyticum piscinae</name>
    <dbReference type="NCBI Taxonomy" id="2866724"/>
    <lineage>
        <taxon>Bacteria</taxon>
        <taxon>Pseudomonadati</taxon>
        <taxon>Pseudomonadota</taxon>
        <taxon>Betaproteobacteria</taxon>
        <taxon>Neisseriales</taxon>
        <taxon>Chitinibacteraceae</taxon>
        <taxon>Chitinilyticum</taxon>
    </lineage>
</organism>
<dbReference type="AlphaFoldDB" id="A0A8J7K7D5"/>
<evidence type="ECO:0000256" key="1">
    <source>
        <dbReference type="ARBA" id="ARBA00001231"/>
    </source>
</evidence>
<evidence type="ECO:0000256" key="5">
    <source>
        <dbReference type="ARBA" id="ARBA00023295"/>
    </source>
</evidence>
<evidence type="ECO:0000313" key="7">
    <source>
        <dbReference type="EMBL" id="MBE9607873.1"/>
    </source>
</evidence>
<comment type="catalytic activity">
    <reaction evidence="1">
        <text>Hydrolysis of terminal non-reducing N-acetyl-D-hexosamine residues in N-acetyl-beta-D-hexosaminides.</text>
        <dbReference type="EC" id="3.2.1.52"/>
    </reaction>
</comment>
<comment type="similarity">
    <text evidence="2">Belongs to the glycosyl hydrolase 3 family.</text>
</comment>
<dbReference type="InterPro" id="IPR036962">
    <property type="entry name" value="Glyco_hydro_3_N_sf"/>
</dbReference>
<dbReference type="GO" id="GO:0005975">
    <property type="term" value="P:carbohydrate metabolic process"/>
    <property type="evidence" value="ECO:0007669"/>
    <property type="project" value="InterPro"/>
</dbReference>
<reference evidence="7 8" key="1">
    <citation type="submission" date="2020-10" db="EMBL/GenBank/DDBJ databases">
        <title>The genome sequence of Chitinilyticum litopenaei 4Y14.</title>
        <authorList>
            <person name="Liu Y."/>
        </authorList>
    </citation>
    <scope>NUCLEOTIDE SEQUENCE [LARGE SCALE GENOMIC DNA]</scope>
    <source>
        <strain evidence="7 8">4Y14</strain>
    </source>
</reference>